<dbReference type="OrthoDB" id="6777573at2759"/>
<feature type="signal peptide" evidence="1">
    <location>
        <begin position="1"/>
        <end position="18"/>
    </location>
</feature>
<reference evidence="2" key="1">
    <citation type="submission" date="2019-08" db="EMBL/GenBank/DDBJ databases">
        <title>The genome of the North American firefly Photinus pyralis.</title>
        <authorList>
            <consortium name="Photinus pyralis genome working group"/>
            <person name="Fallon T.R."/>
            <person name="Sander Lower S.E."/>
            <person name="Weng J.-K."/>
        </authorList>
    </citation>
    <scope>NUCLEOTIDE SEQUENCE</scope>
    <source>
        <strain evidence="2">TRF0915ILg1</strain>
        <tissue evidence="2">Whole body</tissue>
    </source>
</reference>
<keyword evidence="1" id="KW-0732">Signal</keyword>
<organism evidence="2 3">
    <name type="scientific">Ignelater luminosus</name>
    <name type="common">Cucubano</name>
    <name type="synonym">Pyrophorus luminosus</name>
    <dbReference type="NCBI Taxonomy" id="2038154"/>
    <lineage>
        <taxon>Eukaryota</taxon>
        <taxon>Metazoa</taxon>
        <taxon>Ecdysozoa</taxon>
        <taxon>Arthropoda</taxon>
        <taxon>Hexapoda</taxon>
        <taxon>Insecta</taxon>
        <taxon>Pterygota</taxon>
        <taxon>Neoptera</taxon>
        <taxon>Endopterygota</taxon>
        <taxon>Coleoptera</taxon>
        <taxon>Polyphaga</taxon>
        <taxon>Elateriformia</taxon>
        <taxon>Elateroidea</taxon>
        <taxon>Elateridae</taxon>
        <taxon>Agrypninae</taxon>
        <taxon>Pyrophorini</taxon>
        <taxon>Ignelater</taxon>
    </lineage>
</organism>
<protein>
    <submittedName>
        <fullName evidence="2">Uncharacterized protein</fullName>
    </submittedName>
</protein>
<keyword evidence="3" id="KW-1185">Reference proteome</keyword>
<dbReference type="AlphaFoldDB" id="A0A8K0C3Q7"/>
<evidence type="ECO:0000256" key="1">
    <source>
        <dbReference type="SAM" id="SignalP"/>
    </source>
</evidence>
<dbReference type="Proteomes" id="UP000801492">
    <property type="component" value="Unassembled WGS sequence"/>
</dbReference>
<sequence length="239" mass="28349">MILRVVLWSILDTTEVRCYDITLRLPVDQLIKNLYKYFTKEKSNLGPLIPVTQVRAWVVDALKISESILKRVLQWTHEKDVQRAISEDDEVSKNEQDVQQVVCVNERAKLKTTDLPESIKCTVRDVIYDMYFCKQHVTLNTLLMESCRYKLFKFAAATLQDNNRHALCEKPTVVQQRRIGDTPKNRRGFYKAKMCKGIYEKYDTVADGRRNLLQMGERALQEDWERKQEEHEWKHERHE</sequence>
<evidence type="ECO:0000313" key="2">
    <source>
        <dbReference type="EMBL" id="KAF2879038.1"/>
    </source>
</evidence>
<gene>
    <name evidence="2" type="ORF">ILUMI_27132</name>
</gene>
<proteinExistence type="predicted"/>
<evidence type="ECO:0000313" key="3">
    <source>
        <dbReference type="Proteomes" id="UP000801492"/>
    </source>
</evidence>
<dbReference type="EMBL" id="VTPC01091236">
    <property type="protein sequence ID" value="KAF2879038.1"/>
    <property type="molecule type" value="Genomic_DNA"/>
</dbReference>
<comment type="caution">
    <text evidence="2">The sequence shown here is derived from an EMBL/GenBank/DDBJ whole genome shotgun (WGS) entry which is preliminary data.</text>
</comment>
<feature type="chain" id="PRO_5035455800" evidence="1">
    <location>
        <begin position="19"/>
        <end position="239"/>
    </location>
</feature>
<name>A0A8K0C3Q7_IGNLU</name>
<accession>A0A8K0C3Q7</accession>